<dbReference type="SUPFAM" id="SSF144083">
    <property type="entry name" value="Magnesium transport protein CorA, transmembrane region"/>
    <property type="match status" value="1"/>
</dbReference>
<dbReference type="Proteomes" id="UP000053732">
    <property type="component" value="Unassembled WGS sequence"/>
</dbReference>
<evidence type="ECO:0000256" key="1">
    <source>
        <dbReference type="ARBA" id="ARBA00004141"/>
    </source>
</evidence>
<proteinExistence type="predicted"/>
<dbReference type="Gene3D" id="1.20.58.340">
    <property type="entry name" value="Magnesium transport protein CorA, transmembrane region"/>
    <property type="match status" value="1"/>
</dbReference>
<dbReference type="GO" id="GO:0046873">
    <property type="term" value="F:metal ion transmembrane transporter activity"/>
    <property type="evidence" value="ECO:0007669"/>
    <property type="project" value="InterPro"/>
</dbReference>
<dbReference type="AlphaFoldDB" id="A0A0G4PRA4"/>
<dbReference type="InterPro" id="IPR045863">
    <property type="entry name" value="CorA_TM1_TM2"/>
</dbReference>
<reference evidence="7 8" key="1">
    <citation type="journal article" date="2014" name="Nat. Commun.">
        <title>Multiple recent horizontal transfers of a large genomic region in cheese making fungi.</title>
        <authorList>
            <person name="Cheeseman K."/>
            <person name="Ropars J."/>
            <person name="Renault P."/>
            <person name="Dupont J."/>
            <person name="Gouzy J."/>
            <person name="Branca A."/>
            <person name="Abraham A.L."/>
            <person name="Ceppi M."/>
            <person name="Conseiller E."/>
            <person name="Debuchy R."/>
            <person name="Malagnac F."/>
            <person name="Goarin A."/>
            <person name="Silar P."/>
            <person name="Lacoste S."/>
            <person name="Sallet E."/>
            <person name="Bensimon A."/>
            <person name="Giraud T."/>
            <person name="Brygoo Y."/>
        </authorList>
    </citation>
    <scope>NUCLEOTIDE SEQUENCE [LARGE SCALE GENOMIC DNA]</scope>
    <source>
        <strain evidence="8">FM 013</strain>
    </source>
</reference>
<name>A0A0G4PRA4_PENC3</name>
<dbReference type="InterPro" id="IPR002523">
    <property type="entry name" value="MgTranspt_CorA/ZnTranspt_ZntB"/>
</dbReference>
<evidence type="ECO:0000256" key="3">
    <source>
        <dbReference type="ARBA" id="ARBA00022989"/>
    </source>
</evidence>
<accession>A0A0G4PRA4</accession>
<keyword evidence="4 5" id="KW-0472">Membrane</keyword>
<evidence type="ECO:0000259" key="6">
    <source>
        <dbReference type="Pfam" id="PF26616"/>
    </source>
</evidence>
<keyword evidence="8" id="KW-1185">Reference proteome</keyword>
<gene>
    <name evidence="7" type="ORF">PCAMFM013_S029g000067</name>
</gene>
<evidence type="ECO:0000313" key="8">
    <source>
        <dbReference type="Proteomes" id="UP000053732"/>
    </source>
</evidence>
<sequence>MTSFDNYCLEHPAEPVQVFEIGQDTTSFPTKASYQRSDLRTVEDTESFLRNNQNNPYKCRLVSICQRTARRQLQITKPMLDLLVAGHGIGPSFWGVPSCFYRRTDDFEVVFCLPFTESCSGSVIELSYTLRYPEYKPQGNTWVIRQTGIYHRYDKTTSQSLFVLFNPTPQSKAHSDAENLLRNLCPEVESDPFWLHRVLFATYFPTWRKYIAVQEHRFLPLARSAIANLIGGELGLGYDSLRTLTGLQTQFLEVSTILASATDLLDDLCTLISSGSVTSTNHAGVHFYKNQRRECIANSHNASHLQERAQIVSKLLADTLLFRDQALAKEQNSNMLKLNKSAVFITTLTLVYLPSSFLATIFGMNFFDMDQANNRIVGTPMIWIFFVSSIALTGVTFLLYYWLLSRDGAALRGLAPKIRSSPTWTIEGVRRRFTGGSNAGIELQDCSA</sequence>
<feature type="transmembrane region" description="Helical" evidence="5">
    <location>
        <begin position="342"/>
        <end position="362"/>
    </location>
</feature>
<dbReference type="EMBL" id="HG793162">
    <property type="protein sequence ID" value="CRL28651.1"/>
    <property type="molecule type" value="Genomic_DNA"/>
</dbReference>
<keyword evidence="3 5" id="KW-1133">Transmembrane helix</keyword>
<evidence type="ECO:0000313" key="7">
    <source>
        <dbReference type="EMBL" id="CRL28651.1"/>
    </source>
</evidence>
<feature type="transmembrane region" description="Helical" evidence="5">
    <location>
        <begin position="382"/>
        <end position="403"/>
    </location>
</feature>
<keyword evidence="2 5" id="KW-0812">Transmembrane</keyword>
<dbReference type="Pfam" id="PF01544">
    <property type="entry name" value="CorA"/>
    <property type="match status" value="1"/>
</dbReference>
<evidence type="ECO:0000256" key="5">
    <source>
        <dbReference type="SAM" id="Phobius"/>
    </source>
</evidence>
<protein>
    <submittedName>
        <fullName evidence="7">Mg2+ transporter protein, CorA-like</fullName>
    </submittedName>
</protein>
<feature type="domain" description="CorA-like transporter" evidence="6">
    <location>
        <begin position="120"/>
        <end position="166"/>
    </location>
</feature>
<dbReference type="Pfam" id="PF26616">
    <property type="entry name" value="CorA-like"/>
    <property type="match status" value="1"/>
</dbReference>
<dbReference type="GO" id="GO:0016020">
    <property type="term" value="C:membrane"/>
    <property type="evidence" value="ECO:0007669"/>
    <property type="project" value="UniProtKB-SubCell"/>
</dbReference>
<dbReference type="InterPro" id="IPR058257">
    <property type="entry name" value="CorA-like_dom"/>
</dbReference>
<dbReference type="STRING" id="1429867.A0A0G4PRA4"/>
<organism evidence="7 8">
    <name type="scientific">Penicillium camemberti (strain FM 013)</name>
    <dbReference type="NCBI Taxonomy" id="1429867"/>
    <lineage>
        <taxon>Eukaryota</taxon>
        <taxon>Fungi</taxon>
        <taxon>Dikarya</taxon>
        <taxon>Ascomycota</taxon>
        <taxon>Pezizomycotina</taxon>
        <taxon>Eurotiomycetes</taxon>
        <taxon>Eurotiomycetidae</taxon>
        <taxon>Eurotiales</taxon>
        <taxon>Aspergillaceae</taxon>
        <taxon>Penicillium</taxon>
    </lineage>
</organism>
<evidence type="ECO:0000256" key="2">
    <source>
        <dbReference type="ARBA" id="ARBA00022692"/>
    </source>
</evidence>
<evidence type="ECO:0000256" key="4">
    <source>
        <dbReference type="ARBA" id="ARBA00023136"/>
    </source>
</evidence>
<comment type="subcellular location">
    <subcellularLocation>
        <location evidence="1">Membrane</location>
        <topology evidence="1">Multi-pass membrane protein</topology>
    </subcellularLocation>
</comment>